<proteinExistence type="predicted"/>
<dbReference type="EMBL" id="LSZQ01000029">
    <property type="protein sequence ID" value="KXU36631.1"/>
    <property type="molecule type" value="Genomic_DNA"/>
</dbReference>
<dbReference type="Pfam" id="PF01957">
    <property type="entry name" value="NfeD"/>
    <property type="match status" value="1"/>
</dbReference>
<evidence type="ECO:0000313" key="7">
    <source>
        <dbReference type="EMBL" id="KXU36631.1"/>
    </source>
</evidence>
<dbReference type="GO" id="GO:0005886">
    <property type="term" value="C:plasma membrane"/>
    <property type="evidence" value="ECO:0007669"/>
    <property type="project" value="TreeGrafter"/>
</dbReference>
<dbReference type="Gene3D" id="2.40.50.140">
    <property type="entry name" value="Nucleic acid-binding proteins"/>
    <property type="match status" value="1"/>
</dbReference>
<dbReference type="InterPro" id="IPR012340">
    <property type="entry name" value="NA-bd_OB-fold"/>
</dbReference>
<gene>
    <name evidence="7" type="ORF">AXK11_03570</name>
</gene>
<evidence type="ECO:0000256" key="5">
    <source>
        <dbReference type="SAM" id="Phobius"/>
    </source>
</evidence>
<evidence type="ECO:0000256" key="3">
    <source>
        <dbReference type="ARBA" id="ARBA00022989"/>
    </source>
</evidence>
<sequence length="159" mass="15981">MTAILLCFIVGGLLISFEVFVPGGILGLLGGLALLVAVGLSFYDHGVSGGALAFFAALAFVGAVLFVEFKLLPKTALGRSLFLKGSVTGTATAAPQDTLVGASGAALTVLAPSGYVLIDGRQHEAFSRSGFIAAGASIKVVAAESLRLIVISEPNSSPS</sequence>
<dbReference type="Proteomes" id="UP000070058">
    <property type="component" value="Unassembled WGS sequence"/>
</dbReference>
<organism evidence="7 8">
    <name type="scientific">Cephaloticoccus primus</name>
    <dbReference type="NCBI Taxonomy" id="1548207"/>
    <lineage>
        <taxon>Bacteria</taxon>
        <taxon>Pseudomonadati</taxon>
        <taxon>Verrucomicrobiota</taxon>
        <taxon>Opitutia</taxon>
        <taxon>Opitutales</taxon>
        <taxon>Opitutaceae</taxon>
        <taxon>Cephaloticoccus</taxon>
    </lineage>
</organism>
<dbReference type="SUPFAM" id="SSF141322">
    <property type="entry name" value="NfeD domain-like"/>
    <property type="match status" value="1"/>
</dbReference>
<evidence type="ECO:0000259" key="6">
    <source>
        <dbReference type="Pfam" id="PF01957"/>
    </source>
</evidence>
<dbReference type="InterPro" id="IPR002810">
    <property type="entry name" value="NfeD-like_C"/>
</dbReference>
<reference evidence="8" key="1">
    <citation type="submission" date="2016-02" db="EMBL/GenBank/DDBJ databases">
        <authorList>
            <person name="Sanders J.G."/>
            <person name="Lin J.Y."/>
            <person name="Wertz J.T."/>
            <person name="Russell J.A."/>
            <person name="Moreau C.S."/>
            <person name="Powell S."/>
        </authorList>
    </citation>
    <scope>NUCLEOTIDE SEQUENCE [LARGE SCALE GENOMIC DNA]</scope>
    <source>
        <strain evidence="8">CAG34</strain>
    </source>
</reference>
<name>A0A139SQ94_9BACT</name>
<comment type="subcellular location">
    <subcellularLocation>
        <location evidence="1">Membrane</location>
        <topology evidence="1">Multi-pass membrane protein</topology>
    </subcellularLocation>
</comment>
<comment type="caution">
    <text evidence="7">The sequence shown here is derived from an EMBL/GenBank/DDBJ whole genome shotgun (WGS) entry which is preliminary data.</text>
</comment>
<evidence type="ECO:0000313" key="8">
    <source>
        <dbReference type="Proteomes" id="UP000070058"/>
    </source>
</evidence>
<protein>
    <recommendedName>
        <fullName evidence="6">NfeD-like C-terminal domain-containing protein</fullName>
    </recommendedName>
</protein>
<keyword evidence="3 5" id="KW-1133">Transmembrane helix</keyword>
<evidence type="ECO:0000256" key="1">
    <source>
        <dbReference type="ARBA" id="ARBA00004141"/>
    </source>
</evidence>
<feature type="domain" description="NfeD-like C-terminal" evidence="6">
    <location>
        <begin position="97"/>
        <end position="150"/>
    </location>
</feature>
<dbReference type="RefSeq" id="WP_068629323.1">
    <property type="nucleotide sequence ID" value="NZ_LSZQ01000029.1"/>
</dbReference>
<keyword evidence="4 5" id="KW-0472">Membrane</keyword>
<dbReference type="PANTHER" id="PTHR33507:SF3">
    <property type="entry name" value="INNER MEMBRANE PROTEIN YBBJ"/>
    <property type="match status" value="1"/>
</dbReference>
<feature type="transmembrane region" description="Helical" evidence="5">
    <location>
        <begin position="50"/>
        <end position="72"/>
    </location>
</feature>
<dbReference type="OrthoDB" id="194720at2"/>
<dbReference type="AlphaFoldDB" id="A0A139SQ94"/>
<keyword evidence="8" id="KW-1185">Reference proteome</keyword>
<evidence type="ECO:0000256" key="4">
    <source>
        <dbReference type="ARBA" id="ARBA00023136"/>
    </source>
</evidence>
<accession>A0A139SQ94</accession>
<evidence type="ECO:0000256" key="2">
    <source>
        <dbReference type="ARBA" id="ARBA00022692"/>
    </source>
</evidence>
<keyword evidence="2 5" id="KW-0812">Transmembrane</keyword>
<dbReference type="InterPro" id="IPR052165">
    <property type="entry name" value="Membrane_assoc_protease"/>
</dbReference>
<dbReference type="PANTHER" id="PTHR33507">
    <property type="entry name" value="INNER MEMBRANE PROTEIN YBBJ"/>
    <property type="match status" value="1"/>
</dbReference>
<dbReference type="STRING" id="1548207.AXK11_03570"/>